<accession>A0ABQ5TXA7</accession>
<name>A0ABQ5TXA7_9GAMM</name>
<protein>
    <recommendedName>
        <fullName evidence="4">Cbb3-type cytochrome oxidase component FixQ</fullName>
    </recommendedName>
</protein>
<reference evidence="2" key="2">
    <citation type="submission" date="2023-01" db="EMBL/GenBank/DDBJ databases">
        <title>Draft genome sequence of Methylophaga thalassica strain NBRC 102424.</title>
        <authorList>
            <person name="Sun Q."/>
            <person name="Mori K."/>
        </authorList>
    </citation>
    <scope>NUCLEOTIDE SEQUENCE</scope>
    <source>
        <strain evidence="2">NBRC 102424</strain>
    </source>
</reference>
<evidence type="ECO:0008006" key="4">
    <source>
        <dbReference type="Google" id="ProtNLM"/>
    </source>
</evidence>
<dbReference type="Proteomes" id="UP001161423">
    <property type="component" value="Unassembled WGS sequence"/>
</dbReference>
<keyword evidence="3" id="KW-1185">Reference proteome</keyword>
<comment type="caution">
    <text evidence="2">The sequence shown here is derived from an EMBL/GenBank/DDBJ whole genome shotgun (WGS) entry which is preliminary data.</text>
</comment>
<gene>
    <name evidence="2" type="ORF">GCM10007891_19400</name>
</gene>
<sequence length="59" mass="6881">MDIENIIALFIIILMGCVFAYWIMKCEASEDAHTHLEASPENKQRLDEAIEEVEKYNNH</sequence>
<dbReference type="EMBL" id="BSND01000005">
    <property type="protein sequence ID" value="GLQ00087.1"/>
    <property type="molecule type" value="Genomic_DNA"/>
</dbReference>
<dbReference type="RefSeq" id="WP_284723206.1">
    <property type="nucleotide sequence ID" value="NZ_BSND01000005.1"/>
</dbReference>
<keyword evidence="1" id="KW-0472">Membrane</keyword>
<evidence type="ECO:0000256" key="1">
    <source>
        <dbReference type="SAM" id="Phobius"/>
    </source>
</evidence>
<evidence type="ECO:0000313" key="3">
    <source>
        <dbReference type="Proteomes" id="UP001161423"/>
    </source>
</evidence>
<keyword evidence="1" id="KW-0812">Transmembrane</keyword>
<reference evidence="2" key="1">
    <citation type="journal article" date="2014" name="Int. J. Syst. Evol. Microbiol.">
        <title>Complete genome of a new Firmicutes species belonging to the dominant human colonic microbiota ('Ruminococcus bicirculans') reveals two chromosomes and a selective capacity to utilize plant glucans.</title>
        <authorList>
            <consortium name="NISC Comparative Sequencing Program"/>
            <person name="Wegmann U."/>
            <person name="Louis P."/>
            <person name="Goesmann A."/>
            <person name="Henrissat B."/>
            <person name="Duncan S.H."/>
            <person name="Flint H.J."/>
        </authorList>
    </citation>
    <scope>NUCLEOTIDE SEQUENCE</scope>
    <source>
        <strain evidence="2">NBRC 102424</strain>
    </source>
</reference>
<proteinExistence type="predicted"/>
<organism evidence="2 3">
    <name type="scientific">Methylophaga thalassica</name>
    <dbReference type="NCBI Taxonomy" id="40223"/>
    <lineage>
        <taxon>Bacteria</taxon>
        <taxon>Pseudomonadati</taxon>
        <taxon>Pseudomonadota</taxon>
        <taxon>Gammaproteobacteria</taxon>
        <taxon>Thiotrichales</taxon>
        <taxon>Piscirickettsiaceae</taxon>
        <taxon>Methylophaga</taxon>
    </lineage>
</organism>
<feature type="transmembrane region" description="Helical" evidence="1">
    <location>
        <begin position="6"/>
        <end position="24"/>
    </location>
</feature>
<keyword evidence="1" id="KW-1133">Transmembrane helix</keyword>
<evidence type="ECO:0000313" key="2">
    <source>
        <dbReference type="EMBL" id="GLQ00087.1"/>
    </source>
</evidence>